<dbReference type="InterPro" id="IPR051909">
    <property type="entry name" value="MFP_Cation_Efflux"/>
</dbReference>
<keyword evidence="1" id="KW-0813">Transport</keyword>
<dbReference type="Gene3D" id="1.10.287.470">
    <property type="entry name" value="Helix hairpin bin"/>
    <property type="match status" value="1"/>
</dbReference>
<dbReference type="EMBL" id="JAQQXT010000007">
    <property type="protein sequence ID" value="MDC8772603.1"/>
    <property type="molecule type" value="Genomic_DNA"/>
</dbReference>
<dbReference type="Pfam" id="PF25967">
    <property type="entry name" value="RND-MFP_C"/>
    <property type="match status" value="1"/>
</dbReference>
<evidence type="ECO:0000313" key="6">
    <source>
        <dbReference type="Proteomes" id="UP001221189"/>
    </source>
</evidence>
<evidence type="ECO:0000313" key="5">
    <source>
        <dbReference type="EMBL" id="MDC8772603.1"/>
    </source>
</evidence>
<organism evidence="5 6">
    <name type="scientific">Roseateles albus</name>
    <dbReference type="NCBI Taxonomy" id="2987525"/>
    <lineage>
        <taxon>Bacteria</taxon>
        <taxon>Pseudomonadati</taxon>
        <taxon>Pseudomonadota</taxon>
        <taxon>Betaproteobacteria</taxon>
        <taxon>Burkholderiales</taxon>
        <taxon>Sphaerotilaceae</taxon>
        <taxon>Roseateles</taxon>
    </lineage>
</organism>
<sequence length="374" mass="38977">MKALTSKFISACLLWPVLAVLPAQAGPGAHGPNGEHLDAPTVAAADGLARLADGSVNMPKLAQRRLGIRTVLAPESEAAATLLLPGRVVADPNASGRVQATHGGRIEAGPKGLPVPGQAVRQGEVLAWVRHHADPFAVASQQAQRAELRAGRELAEQRVKRLEALEGTVPAKDIAAARVEAQSLAAREQSFAASLDARAPLRAPVSGVIARSELQVGRVVEPSEVLVEVVDPARLMVEASTPDATLAAHIAGAELAGLPGVKLHFLGGALALRDGLLPLSFKAQLSGGSLALGQPVELVVALKERRKGIVLPAEAVVRNPANERVVWIKLSAERYLSMPVQVQPLDASRVLVTSGLSPDNRVVVQGAALIAQIR</sequence>
<dbReference type="SUPFAM" id="SSF111369">
    <property type="entry name" value="HlyD-like secretion proteins"/>
    <property type="match status" value="1"/>
</dbReference>
<protein>
    <submittedName>
        <fullName evidence="5">Efflux RND transporter periplasmic adaptor subunit</fullName>
    </submittedName>
</protein>
<comment type="caution">
    <text evidence="5">The sequence shown here is derived from an EMBL/GenBank/DDBJ whole genome shotgun (WGS) entry which is preliminary data.</text>
</comment>
<feature type="signal peptide" evidence="3">
    <location>
        <begin position="1"/>
        <end position="25"/>
    </location>
</feature>
<dbReference type="InterPro" id="IPR058627">
    <property type="entry name" value="MdtA-like_C"/>
</dbReference>
<reference evidence="5 6" key="1">
    <citation type="submission" date="2022-10" db="EMBL/GenBank/DDBJ databases">
        <title>Paucibacter sp. hw1 Genome sequencing.</title>
        <authorList>
            <person name="Park S."/>
        </authorList>
    </citation>
    <scope>NUCLEOTIDE SEQUENCE [LARGE SCALE GENOMIC DNA]</scope>
    <source>
        <strain evidence="6">hw1</strain>
    </source>
</reference>
<evidence type="ECO:0000256" key="2">
    <source>
        <dbReference type="SAM" id="Coils"/>
    </source>
</evidence>
<dbReference type="Gene3D" id="2.40.30.170">
    <property type="match status" value="1"/>
</dbReference>
<evidence type="ECO:0000256" key="1">
    <source>
        <dbReference type="ARBA" id="ARBA00022448"/>
    </source>
</evidence>
<feature type="coiled-coil region" evidence="2">
    <location>
        <begin position="138"/>
        <end position="165"/>
    </location>
</feature>
<evidence type="ECO:0000259" key="4">
    <source>
        <dbReference type="Pfam" id="PF25967"/>
    </source>
</evidence>
<name>A0ABT5KF95_9BURK</name>
<feature type="domain" description="Multidrug resistance protein MdtA-like C-terminal permuted SH3" evidence="4">
    <location>
        <begin position="309"/>
        <end position="367"/>
    </location>
</feature>
<evidence type="ECO:0000256" key="3">
    <source>
        <dbReference type="SAM" id="SignalP"/>
    </source>
</evidence>
<dbReference type="PANTHER" id="PTHR30097">
    <property type="entry name" value="CATION EFFLUX SYSTEM PROTEIN CUSB"/>
    <property type="match status" value="1"/>
</dbReference>
<dbReference type="Gene3D" id="2.40.50.100">
    <property type="match status" value="1"/>
</dbReference>
<gene>
    <name evidence="5" type="ORF">PRZ03_13550</name>
</gene>
<keyword evidence="3" id="KW-0732">Signal</keyword>
<keyword evidence="6" id="KW-1185">Reference proteome</keyword>
<proteinExistence type="predicted"/>
<feature type="chain" id="PRO_5046704574" evidence="3">
    <location>
        <begin position="26"/>
        <end position="374"/>
    </location>
</feature>
<accession>A0ABT5KF95</accession>
<dbReference type="PANTHER" id="PTHR30097:SF4">
    <property type="entry name" value="SLR6042 PROTEIN"/>
    <property type="match status" value="1"/>
</dbReference>
<dbReference type="Proteomes" id="UP001221189">
    <property type="component" value="Unassembled WGS sequence"/>
</dbReference>
<dbReference type="RefSeq" id="WP_273600785.1">
    <property type="nucleotide sequence ID" value="NZ_JAQQXT010000007.1"/>
</dbReference>
<dbReference type="Gene3D" id="2.40.420.20">
    <property type="match status" value="1"/>
</dbReference>
<keyword evidence="2" id="KW-0175">Coiled coil</keyword>